<dbReference type="InterPro" id="IPR003877">
    <property type="entry name" value="SPRY_dom"/>
</dbReference>
<dbReference type="Proteomes" id="UP000050741">
    <property type="component" value="Unassembled WGS sequence"/>
</dbReference>
<dbReference type="InterPro" id="IPR044736">
    <property type="entry name" value="Gid1/RanBPM/SPLA_SPRY"/>
</dbReference>
<dbReference type="PROSITE" id="PS50188">
    <property type="entry name" value="B302_SPRY"/>
    <property type="match status" value="1"/>
</dbReference>
<dbReference type="InterPro" id="IPR043136">
    <property type="entry name" value="B30.2/SPRY_sf"/>
</dbReference>
<keyword evidence="1" id="KW-0175">Coiled coil</keyword>
<accession>A0A183BUU0</accession>
<evidence type="ECO:0000259" key="2">
    <source>
        <dbReference type="PROSITE" id="PS50188"/>
    </source>
</evidence>
<dbReference type="InterPro" id="IPR013320">
    <property type="entry name" value="ConA-like_dom_sf"/>
</dbReference>
<dbReference type="PANTHER" id="PTHR12864">
    <property type="entry name" value="RAN BINDING PROTEIN 9-RELATED"/>
    <property type="match status" value="1"/>
</dbReference>
<dbReference type="AlphaFoldDB" id="A0A183BUU0"/>
<dbReference type="CDD" id="cd12885">
    <property type="entry name" value="SPRY_RanBP_like"/>
    <property type="match status" value="1"/>
</dbReference>
<organism evidence="3 4">
    <name type="scientific">Globodera pallida</name>
    <name type="common">Potato cyst nematode worm</name>
    <name type="synonym">Heterodera pallida</name>
    <dbReference type="NCBI Taxonomy" id="36090"/>
    <lineage>
        <taxon>Eukaryota</taxon>
        <taxon>Metazoa</taxon>
        <taxon>Ecdysozoa</taxon>
        <taxon>Nematoda</taxon>
        <taxon>Chromadorea</taxon>
        <taxon>Rhabditida</taxon>
        <taxon>Tylenchina</taxon>
        <taxon>Tylenchomorpha</taxon>
        <taxon>Tylenchoidea</taxon>
        <taxon>Heteroderidae</taxon>
        <taxon>Heteroderinae</taxon>
        <taxon>Globodera</taxon>
    </lineage>
</organism>
<dbReference type="SMART" id="SM00449">
    <property type="entry name" value="SPRY"/>
    <property type="match status" value="1"/>
</dbReference>
<dbReference type="Gene3D" id="2.60.120.920">
    <property type="match status" value="1"/>
</dbReference>
<reference evidence="4" key="3">
    <citation type="submission" date="2016-06" db="UniProtKB">
        <authorList>
            <consortium name="WormBaseParasite"/>
        </authorList>
    </citation>
    <scope>IDENTIFICATION</scope>
</reference>
<feature type="domain" description="B30.2/SPRY" evidence="2">
    <location>
        <begin position="255"/>
        <end position="458"/>
    </location>
</feature>
<evidence type="ECO:0000313" key="3">
    <source>
        <dbReference type="Proteomes" id="UP000050741"/>
    </source>
</evidence>
<name>A0A183BUU0_GLOPA</name>
<dbReference type="InterPro" id="IPR050618">
    <property type="entry name" value="Ubq-SigPath_Reg"/>
</dbReference>
<reference evidence="3" key="1">
    <citation type="submission" date="2013-12" db="EMBL/GenBank/DDBJ databases">
        <authorList>
            <person name="Aslett M."/>
        </authorList>
    </citation>
    <scope>NUCLEOTIDE SEQUENCE [LARGE SCALE GENOMIC DNA]</scope>
    <source>
        <strain evidence="3">Lindley</strain>
    </source>
</reference>
<sequence length="466" mass="52435">MSISSKSINEGRITADQEHLWATFANLAPSEELRLLRDRIAQLELQQTINSSTSSDGFDFVAQNGNEVGDADTLGDQNEIEKEMQMELELKKVKEELKQYKEELKTIKQLEGELKEVKEDMKQYKEELKNTKDVVKPKGARLWGVLKELCAELAHQKLLNAHKDITAAEMKLNMEELKQQQNQQKKNGKIFSIDQFLLMQSDQKALLDRLEGLEQKQTANSEQQKADQKALCATIDQGNLSRLQTTISDLEHKQKNDQEELQRKMDELQAMVVAELEQQNALQEKIAELEKYQNKQQQNISDKQKTGAALGEIGSSSVLAEQPIPKKDYGIFYYEVKILVEKYGIHIGLGHKQMALDRWVGLYGGTYAYGGSYGRFWGHGGCFHIDGHRFIGGKPSFHVGDVVGCGVNLATRQIIYTKNGQRLETAGLCVDFAADLSPCVTLHEPGARIEANFGPNFKFDIAADGI</sequence>
<keyword evidence="3" id="KW-1185">Reference proteome</keyword>
<evidence type="ECO:0000313" key="4">
    <source>
        <dbReference type="WBParaSite" id="GPLIN_000437600"/>
    </source>
</evidence>
<feature type="coiled-coil region" evidence="1">
    <location>
        <begin position="83"/>
        <end position="134"/>
    </location>
</feature>
<dbReference type="InterPro" id="IPR001870">
    <property type="entry name" value="B30.2/SPRY"/>
</dbReference>
<dbReference type="Pfam" id="PF00622">
    <property type="entry name" value="SPRY"/>
    <property type="match status" value="1"/>
</dbReference>
<proteinExistence type="predicted"/>
<protein>
    <submittedName>
        <fullName evidence="4">B30.2/SPRY domain-containing protein</fullName>
    </submittedName>
</protein>
<reference evidence="3" key="2">
    <citation type="submission" date="2014-05" db="EMBL/GenBank/DDBJ databases">
        <title>The genome and life-stage specific transcriptomes of Globodera pallida elucidate key aspects of plant parasitism by a cyst nematode.</title>
        <authorList>
            <person name="Cotton J.A."/>
            <person name="Lilley C.J."/>
            <person name="Jones L.M."/>
            <person name="Kikuchi T."/>
            <person name="Reid A.J."/>
            <person name="Thorpe P."/>
            <person name="Tsai I.J."/>
            <person name="Beasley H."/>
            <person name="Blok V."/>
            <person name="Cock P.J.A."/>
            <person name="Van den Akker S.E."/>
            <person name="Holroyd N."/>
            <person name="Hunt M."/>
            <person name="Mantelin S."/>
            <person name="Naghra H."/>
            <person name="Pain A."/>
            <person name="Palomares-Rius J.E."/>
            <person name="Zarowiecki M."/>
            <person name="Berriman M."/>
            <person name="Jones J.T."/>
            <person name="Urwin P.E."/>
        </authorList>
    </citation>
    <scope>NUCLEOTIDE SEQUENCE [LARGE SCALE GENOMIC DNA]</scope>
    <source>
        <strain evidence="3">Lindley</strain>
    </source>
</reference>
<dbReference type="SUPFAM" id="SSF49899">
    <property type="entry name" value="Concanavalin A-like lectins/glucanases"/>
    <property type="match status" value="1"/>
</dbReference>
<dbReference type="WBParaSite" id="GPLIN_000437600">
    <property type="protein sequence ID" value="GPLIN_000437600"/>
    <property type="gene ID" value="GPLIN_000437600"/>
</dbReference>
<evidence type="ECO:0000256" key="1">
    <source>
        <dbReference type="SAM" id="Coils"/>
    </source>
</evidence>
<feature type="coiled-coil region" evidence="1">
    <location>
        <begin position="240"/>
        <end position="299"/>
    </location>
</feature>